<evidence type="ECO:0000313" key="2">
    <source>
        <dbReference type="Proteomes" id="UP000821656"/>
    </source>
</evidence>
<organism evidence="1 2">
    <name type="scientific">Clostridium beijerinckii</name>
    <name type="common">Clostridium MP</name>
    <dbReference type="NCBI Taxonomy" id="1520"/>
    <lineage>
        <taxon>Bacteria</taxon>
        <taxon>Bacillati</taxon>
        <taxon>Bacillota</taxon>
        <taxon>Clostridia</taxon>
        <taxon>Eubacteriales</taxon>
        <taxon>Clostridiaceae</taxon>
        <taxon>Clostridium</taxon>
    </lineage>
</organism>
<evidence type="ECO:0000313" key="1">
    <source>
        <dbReference type="EMBL" id="NRV11464.1"/>
    </source>
</evidence>
<sequence>MYRNGLISIVEATPSRLLTEHQITLKDILEKHVDKKYILSDDDLEK</sequence>
<proteinExistence type="predicted"/>
<reference evidence="1" key="1">
    <citation type="submission" date="2020-05" db="EMBL/GenBank/DDBJ databases">
        <title>Genomic insights into acetone-butanol-ethanol (ABE) fermentation by sequencing solventogenic clostridia strains.</title>
        <authorList>
            <person name="Brown S."/>
        </authorList>
    </citation>
    <scope>NUCLEOTIDE SEQUENCE</scope>
    <source>
        <strain evidence="1">DJ126</strain>
    </source>
</reference>
<accession>A0A9Q5GQY9</accession>
<name>A0A9Q5GQY9_CLOBE</name>
<dbReference type="RefSeq" id="WP_173695925.1">
    <property type="nucleotide sequence ID" value="NZ_CP016090.1"/>
</dbReference>
<dbReference type="Proteomes" id="UP000821656">
    <property type="component" value="Unassembled WGS sequence"/>
</dbReference>
<protein>
    <submittedName>
        <fullName evidence="1">Uncharacterized protein</fullName>
    </submittedName>
</protein>
<comment type="caution">
    <text evidence="1">The sequence shown here is derived from an EMBL/GenBank/DDBJ whole genome shotgun (WGS) entry which is preliminary data.</text>
</comment>
<dbReference type="AlphaFoldDB" id="A0A9Q5GQY9"/>
<gene>
    <name evidence="1" type="ORF">DFH45_004427</name>
</gene>
<dbReference type="EMBL" id="JABSXK010000001">
    <property type="protein sequence ID" value="NRV11464.1"/>
    <property type="molecule type" value="Genomic_DNA"/>
</dbReference>